<evidence type="ECO:0000313" key="2">
    <source>
        <dbReference type="Proteomes" id="UP000019091"/>
    </source>
</evidence>
<gene>
    <name evidence="1" type="ORF">F542_6500</name>
</gene>
<sequence length="53" mass="6241">MLSTLAFWLNQLLQFCLELLCHQYLMNPIQTATPAILQHKISLYLRPKIDNLQ</sequence>
<dbReference type="KEGG" id="btre:F542_6500"/>
<organism evidence="1 2">
    <name type="scientific">Bibersteinia trehalosi USDA-ARS-USMARC-188</name>
    <dbReference type="NCBI Taxonomy" id="1263829"/>
    <lineage>
        <taxon>Bacteria</taxon>
        <taxon>Pseudomonadati</taxon>
        <taxon>Pseudomonadota</taxon>
        <taxon>Gammaproteobacteria</taxon>
        <taxon>Pasteurellales</taxon>
        <taxon>Pasteurellaceae</taxon>
        <taxon>Bibersteinia</taxon>
    </lineage>
</organism>
<proteinExistence type="predicted"/>
<dbReference type="AlphaFoldDB" id="A0A4V7I8L3"/>
<accession>A0A4V7I8L3</accession>
<name>A0A4V7I8L3_BIBTR</name>
<dbReference type="EMBL" id="CP006954">
    <property type="protein sequence ID" value="AHG81368.1"/>
    <property type="molecule type" value="Genomic_DNA"/>
</dbReference>
<dbReference type="Proteomes" id="UP000019091">
    <property type="component" value="Chromosome"/>
</dbReference>
<evidence type="ECO:0000313" key="1">
    <source>
        <dbReference type="EMBL" id="AHG81368.1"/>
    </source>
</evidence>
<reference evidence="1 2" key="1">
    <citation type="journal article" date="2014" name="Genome Announc.">
        <title>Complete Closed Genome Sequences of Three Bibersteinia trehalosi Nasopharyngeal Isolates from Cattle with Shipping Fever.</title>
        <authorList>
            <person name="Harhay G.P."/>
            <person name="McVey D.S."/>
            <person name="Koren S."/>
            <person name="Phillippy A.M."/>
            <person name="Bono J."/>
            <person name="Harhay D.M."/>
            <person name="Clawson M.L."/>
            <person name="Heaton M.P."/>
            <person name="Chitko-McKown C.G."/>
            <person name="Korlach J."/>
            <person name="Smith T.P."/>
        </authorList>
    </citation>
    <scope>NUCLEOTIDE SEQUENCE [LARGE SCALE GENOMIC DNA]</scope>
    <source>
        <strain evidence="1 2">USDA-ARS-USMARC-188</strain>
    </source>
</reference>
<protein>
    <submittedName>
        <fullName evidence="1">Uncharacterized protein</fullName>
    </submittedName>
</protein>